<comment type="caution">
    <text evidence="2">The sequence shown here is derived from an EMBL/GenBank/DDBJ whole genome shotgun (WGS) entry which is preliminary data.</text>
</comment>
<feature type="chain" id="PRO_5046911297" evidence="1">
    <location>
        <begin position="34"/>
        <end position="161"/>
    </location>
</feature>
<evidence type="ECO:0000313" key="3">
    <source>
        <dbReference type="Proteomes" id="UP001596137"/>
    </source>
</evidence>
<reference evidence="3" key="1">
    <citation type="journal article" date="2019" name="Int. J. Syst. Evol. Microbiol.">
        <title>The Global Catalogue of Microorganisms (GCM) 10K type strain sequencing project: providing services to taxonomists for standard genome sequencing and annotation.</title>
        <authorList>
            <consortium name="The Broad Institute Genomics Platform"/>
            <consortium name="The Broad Institute Genome Sequencing Center for Infectious Disease"/>
            <person name="Wu L."/>
            <person name="Ma J."/>
        </authorList>
    </citation>
    <scope>NUCLEOTIDE SEQUENCE [LARGE SCALE GENOMIC DNA]</scope>
    <source>
        <strain evidence="3">JCM 30346</strain>
    </source>
</reference>
<organism evidence="2 3">
    <name type="scientific">Sphaerisporangium aureirubrum</name>
    <dbReference type="NCBI Taxonomy" id="1544736"/>
    <lineage>
        <taxon>Bacteria</taxon>
        <taxon>Bacillati</taxon>
        <taxon>Actinomycetota</taxon>
        <taxon>Actinomycetes</taxon>
        <taxon>Streptosporangiales</taxon>
        <taxon>Streptosporangiaceae</taxon>
        <taxon>Sphaerisporangium</taxon>
    </lineage>
</organism>
<keyword evidence="1" id="KW-0732">Signal</keyword>
<dbReference type="Proteomes" id="UP001596137">
    <property type="component" value="Unassembled WGS sequence"/>
</dbReference>
<gene>
    <name evidence="2" type="ORF">ACFP1K_12290</name>
</gene>
<feature type="signal peptide" evidence="1">
    <location>
        <begin position="1"/>
        <end position="33"/>
    </location>
</feature>
<sequence length="161" mass="17411">MLSTTRRLRSTRSLAVGLLVAVAALLPLTPAHAAYGAPLPIQQAIYGGVNNAQLLARSDGTLQFDDGNTKYKYYIELCRVSSFVAPSIRVAVNGVYQYTLFYNVGSATALCPSGYTATILSAEVNHGGTVANVSFTLVASDFINQVYRERTRTSTYDNPYN</sequence>
<evidence type="ECO:0000313" key="2">
    <source>
        <dbReference type="EMBL" id="MFC6081939.1"/>
    </source>
</evidence>
<protein>
    <submittedName>
        <fullName evidence="2">Uncharacterized protein</fullName>
    </submittedName>
</protein>
<proteinExistence type="predicted"/>
<dbReference type="EMBL" id="JBHSRF010000013">
    <property type="protein sequence ID" value="MFC6081939.1"/>
    <property type="molecule type" value="Genomic_DNA"/>
</dbReference>
<name>A0ABW1NF06_9ACTN</name>
<accession>A0ABW1NF06</accession>
<dbReference type="RefSeq" id="WP_380750909.1">
    <property type="nucleotide sequence ID" value="NZ_JBHSRF010000013.1"/>
</dbReference>
<keyword evidence="3" id="KW-1185">Reference proteome</keyword>
<evidence type="ECO:0000256" key="1">
    <source>
        <dbReference type="SAM" id="SignalP"/>
    </source>
</evidence>